<protein>
    <submittedName>
        <fullName evidence="1">LOC401400</fullName>
    </submittedName>
</protein>
<dbReference type="AlphaFoldDB" id="A4D0Z8"/>
<sequence>MDPRTSRQAQALPAGDSGVFRQMRPQALAMLYFHLCPGCTMWHDEAAEGVFRQLGVRPRCWNSTAMMTPQQCCLAAGVAEWLAVGEAWETS</sequence>
<reference evidence="1" key="1">
    <citation type="journal article" date="2003" name="Science">
        <title>Human chromosome 7: DNA sequence and biology.</title>
        <authorList>
            <person name="Scherer S.W."/>
            <person name="Cheung J."/>
            <person name="MacDonald J.R."/>
            <person name="Osborne L.R."/>
            <person name="Nakabayashi K."/>
            <person name="Herbrick J.A."/>
            <person name="Carson A.R."/>
            <person name="Parker-Katiraee L."/>
            <person name="Skaug J."/>
            <person name="Khaja R."/>
            <person name="Zhang J."/>
            <person name="Hudek A.K."/>
            <person name="Li M."/>
            <person name="Haddad M."/>
            <person name="Duggan G.E."/>
            <person name="Fernandez B.A."/>
            <person name="Kanematsu E."/>
            <person name="Gentles S."/>
            <person name="Christopoulos C.C."/>
            <person name="Choufani S."/>
            <person name="Kwasnicka D."/>
            <person name="Zheng X.H."/>
            <person name="Lai Z."/>
            <person name="Nusskern D."/>
            <person name="Zhang Q."/>
            <person name="Gu Z."/>
            <person name="Lu F."/>
            <person name="Zeesman S."/>
            <person name="Nowaczyk M.J."/>
            <person name="Teshima I."/>
            <person name="Chitayat D."/>
            <person name="Shuman C."/>
            <person name="Weksberg R."/>
            <person name="Zackai E.H."/>
            <person name="Grebe T.A."/>
            <person name="Cox S.R."/>
            <person name="Kirkpatrick S.J."/>
            <person name="Rahman N."/>
            <person name="Friedman J.M."/>
            <person name="Heng H.H."/>
            <person name="Pelicci P.G."/>
            <person name="Lo-Coco F."/>
            <person name="Belloni E."/>
            <person name="Shaffer L.G."/>
            <person name="Pober B."/>
            <person name="Morton C.C."/>
            <person name="Gusella J.F."/>
            <person name="Bruns G.A."/>
            <person name="Korf B.R."/>
            <person name="Quade B.J."/>
            <person name="Ligon A.H."/>
            <person name="Ferguson H."/>
            <person name="Higgins A.W."/>
            <person name="Leach N.T."/>
            <person name="Herrick S.R."/>
            <person name="Lemyre E."/>
            <person name="Farra C.G."/>
            <person name="Kim H.G."/>
            <person name="Summers A.M."/>
            <person name="Gripp K.W."/>
            <person name="Roberts W."/>
            <person name="Szatmari P."/>
            <person name="Winsor E.J."/>
            <person name="Grzeschik K.H."/>
            <person name="Teebi A."/>
            <person name="Minassian B.A."/>
            <person name="Kere J."/>
            <person name="Armengol L."/>
            <person name="Pujana M.A."/>
            <person name="Estivill X."/>
            <person name="Wilson M.D."/>
            <person name="Koop B.F."/>
            <person name="Tosi S."/>
            <person name="Moore G.E."/>
            <person name="Boright A.P."/>
            <person name="Zlotorynski E."/>
            <person name="Kerem B."/>
            <person name="Kroisel P.M."/>
            <person name="Petek E."/>
            <person name="Oscier D.G."/>
            <person name="Mould S.J."/>
            <person name="Dohner H."/>
            <person name="Dohner K."/>
            <person name="Rommens J.M."/>
            <person name="Vincent J.B."/>
            <person name="Venter J.C."/>
            <person name="Li P.W."/>
            <person name="Mural R.J."/>
            <person name="Adams M.D."/>
            <person name="Tsui L.C."/>
        </authorList>
    </citation>
    <scope>NUCLEOTIDE SEQUENCE [LARGE SCALE GENOMIC DNA]</scope>
</reference>
<evidence type="ECO:0000313" key="1">
    <source>
        <dbReference type="EMBL" id="EAL24312.1"/>
    </source>
</evidence>
<reference evidence="1" key="2">
    <citation type="submission" date="2004-06" db="EMBL/GenBank/DDBJ databases">
        <authorList>
            <person name="Scherer S.W."/>
            <person name="Cheung J."/>
            <person name="MacDonald J.R."/>
            <person name="Osborne L.R."/>
            <person name="Nakabayashi K."/>
            <person name="Herbrick J.-A."/>
            <person name="Carson A.R."/>
            <person name="Parker-Katiraee L."/>
            <person name="Skaug J."/>
            <person name="Khaja R."/>
            <person name="Zhang J."/>
            <person name="Hudek A.K."/>
            <person name="Li M."/>
            <person name="Haddad M."/>
            <person name="Duggan G.E."/>
            <person name="Fernandez B.A."/>
            <person name="Kanematsu E."/>
            <person name="Gentles S."/>
            <person name="Christopoulos C.C."/>
            <person name="Choufani S."/>
            <person name="Kwasnicka D."/>
            <person name="Zheng X.H."/>
            <person name="Nusskern D."/>
            <person name="Zhang Q."/>
            <person name="Gu Z."/>
            <person name="Lu F."/>
            <person name="Zeesman S."/>
            <person name="Teshima I."/>
            <person name="Chitayat D."/>
            <person name="Shuman C."/>
            <person name="Weksberg R."/>
            <person name="Zackai E.H."/>
            <person name="Grebe T.A."/>
            <person name="Cox S.R."/>
            <person name="Kirkpatrick S.J."/>
            <person name="Rahman N."/>
            <person name="Friedman J.M."/>
            <person name="Heng H.H.Q."/>
            <person name="Pelicci P."/>
            <person name="Lococo F."/>
            <person name="Belloni E."/>
            <person name="Shaffer L.G."/>
            <person name="Morton C.C."/>
            <person name="Pober B."/>
            <person name="Gusella J."/>
            <person name="Bruns G."/>
            <person name="Korf B.R."/>
            <person name="Quade B.J."/>
            <person name="Ligon A.H."/>
            <person name="Ferguson H."/>
            <person name="Higgins A.W."/>
            <person name="Leach N.T."/>
            <person name="Herrick S.R."/>
            <person name="Lemyre E."/>
            <person name="Farra C.G."/>
            <person name="Kim H.-G."/>
            <person name="Summers A.M."/>
            <person name="Gripp K.W."/>
            <person name="Roberts W."/>
            <person name="Szatmari P."/>
            <person name="Winsor E.J.T."/>
            <person name="Grzeschik K.-H."/>
            <person name="Teebi A."/>
            <person name="Minassian B.A."/>
            <person name="Kere J."/>
            <person name="Armengol L."/>
            <person name="Pujana M.Angel."/>
            <person name="Estivill X."/>
            <person name="Wilson M.D."/>
            <person name="Koop B.F."/>
            <person name="Tosi S."/>
            <person name="Moore G.E."/>
            <person name="Boright A.P."/>
            <person name="Zlotorynski E."/>
            <person name="Kerem B."/>
            <person name="Kroisel P.M."/>
            <person name="Petek E."/>
            <person name="Oscier D.G."/>
            <person name="Mould S.J."/>
            <person name="Doehner H."/>
            <person name="Doehner K."/>
            <person name="Rommens J.M."/>
            <person name="Vincent J.B."/>
            <person name="Venter J.C."/>
            <person name="Li P.W."/>
            <person name="Mural R.J."/>
            <person name="Adams M.D."/>
            <person name="Tsui L.-C."/>
        </authorList>
    </citation>
    <scope>NUCLEOTIDE SEQUENCE</scope>
</reference>
<name>A4D0Z8_HUMAN</name>
<accession>A4D0Z8</accession>
<dbReference type="EMBL" id="CH236947">
    <property type="protein sequence ID" value="EAL24312.1"/>
    <property type="molecule type" value="Genomic_DNA"/>
</dbReference>
<proteinExistence type="predicted"/>
<organism evidence="1">
    <name type="scientific">Homo sapiens</name>
    <name type="common">Human</name>
    <dbReference type="NCBI Taxonomy" id="9606"/>
    <lineage>
        <taxon>Eukaryota</taxon>
        <taxon>Metazoa</taxon>
        <taxon>Chordata</taxon>
        <taxon>Craniata</taxon>
        <taxon>Vertebrata</taxon>
        <taxon>Euteleostomi</taxon>
        <taxon>Mammalia</taxon>
        <taxon>Eutheria</taxon>
        <taxon>Euarchontoglires</taxon>
        <taxon>Primates</taxon>
        <taxon>Haplorrhini</taxon>
        <taxon>Catarrhini</taxon>
        <taxon>Hominidae</taxon>
        <taxon>Homo</taxon>
    </lineage>
</organism>
<gene>
    <name evidence="1" type="primary">LOC401400</name>
    <name evidence="1" type="ORF">tcag7.1268</name>
</gene>